<protein>
    <submittedName>
        <fullName evidence="2">Uncharacterized protein</fullName>
    </submittedName>
</protein>
<proteinExistence type="predicted"/>
<name>A0A5B8XLZ5_9DELT</name>
<dbReference type="OrthoDB" id="5513188at2"/>
<evidence type="ECO:0000313" key="3">
    <source>
        <dbReference type="Proteomes" id="UP000321595"/>
    </source>
</evidence>
<reference evidence="2 3" key="1">
    <citation type="submission" date="2019-08" db="EMBL/GenBank/DDBJ databases">
        <authorList>
            <person name="Liang Q."/>
        </authorList>
    </citation>
    <scope>NUCLEOTIDE SEQUENCE [LARGE SCALE GENOMIC DNA]</scope>
    <source>
        <strain evidence="2 3">V1718</strain>
    </source>
</reference>
<dbReference type="PROSITE" id="PS51257">
    <property type="entry name" value="PROKAR_LIPOPROTEIN"/>
    <property type="match status" value="1"/>
</dbReference>
<evidence type="ECO:0000256" key="1">
    <source>
        <dbReference type="SAM" id="MobiDB-lite"/>
    </source>
</evidence>
<dbReference type="EMBL" id="CP042467">
    <property type="protein sequence ID" value="QED26872.1"/>
    <property type="molecule type" value="Genomic_DNA"/>
</dbReference>
<sequence>MKNTFCWIVALGMLLGVGCGDSNTKKFQKNPDPPPNNSETNNSDPNNTNNTNNGTATNNVTVSPELCGNGLLDPGEICDPEGSGSDRCPTECPPEPACSMIALVGSADDCTARCEVRPVGCFDDDGCCSVGCDSASDNDCENVCGNDIVEENETCDGNCPTSCDDGEACTVDSFDGSASECSTVCVNTPRTSCTNNDGCCPAGCTSQNDNDCSCQPTTTCAAEGFTCGTLDNGCQDISCGTCPGGFSCQNNECVATQTNRVGEACTSNSQCGAGLECATAADSGFTGGYCTKSCVSDNDCGSGSHCSVVNDNGFCVESCGGNNDCTRSGYECFNVAGDSRTECGPVANGNGQIGDPCQRLSDCSGGQTGNCLSQAAYPDFYQGYCTRNCSVDSDCGSTSLYHCWKGDAADPGGVCVKKTCSRTNYLVFNSNPSVDSRTECWPGGTGSRQVGDACDAVWQCAGGEFGVCIADTQANLVNGYCTIACDRTSCPAGTTCWQNAICVEDCTSDSTCRTGEGYYCANDPNEAIDFCWM</sequence>
<dbReference type="AlphaFoldDB" id="A0A5B8XLZ5"/>
<feature type="compositionally biased region" description="Low complexity" evidence="1">
    <location>
        <begin position="37"/>
        <end position="55"/>
    </location>
</feature>
<evidence type="ECO:0000313" key="2">
    <source>
        <dbReference type="EMBL" id="QED26872.1"/>
    </source>
</evidence>
<feature type="region of interest" description="Disordered" evidence="1">
    <location>
        <begin position="25"/>
        <end position="55"/>
    </location>
</feature>
<dbReference type="Proteomes" id="UP000321595">
    <property type="component" value="Chromosome"/>
</dbReference>
<dbReference type="KEGG" id="bbae:FRD01_06375"/>
<dbReference type="RefSeq" id="WP_146958557.1">
    <property type="nucleotide sequence ID" value="NZ_CP042467.1"/>
</dbReference>
<accession>A0A5B8XLZ5</accession>
<gene>
    <name evidence="2" type="ORF">FRD01_06375</name>
</gene>
<organism evidence="2 3">
    <name type="scientific">Microvenator marinus</name>
    <dbReference type="NCBI Taxonomy" id="2600177"/>
    <lineage>
        <taxon>Bacteria</taxon>
        <taxon>Deltaproteobacteria</taxon>
        <taxon>Bradymonadales</taxon>
        <taxon>Microvenatoraceae</taxon>
        <taxon>Microvenator</taxon>
    </lineage>
</organism>
<keyword evidence="3" id="KW-1185">Reference proteome</keyword>